<dbReference type="PANTHER" id="PTHR46503">
    <property type="entry name" value="INTER-ALPHA-TRYPSIN INHIBITOR HEAVY CHAIN-LIKE PROTEIN"/>
    <property type="match status" value="1"/>
</dbReference>
<dbReference type="Gramene" id="rna-AYBTSS11_LOCUS27867">
    <property type="protein sequence ID" value="CAJ1975741.1"/>
    <property type="gene ID" value="gene-AYBTSS11_LOCUS27867"/>
</dbReference>
<dbReference type="Gene3D" id="3.40.50.410">
    <property type="entry name" value="von Willebrand factor, type A domain"/>
    <property type="match status" value="1"/>
</dbReference>
<evidence type="ECO:0000313" key="3">
    <source>
        <dbReference type="EMBL" id="CAJ1975741.1"/>
    </source>
</evidence>
<gene>
    <name evidence="3" type="ORF">AYBTSS11_LOCUS27867</name>
</gene>
<dbReference type="EMBL" id="OY731406">
    <property type="protein sequence ID" value="CAJ1975741.1"/>
    <property type="molecule type" value="Genomic_DNA"/>
</dbReference>
<organism evidence="3 4">
    <name type="scientific">Sphenostylis stenocarpa</name>
    <dbReference type="NCBI Taxonomy" id="92480"/>
    <lineage>
        <taxon>Eukaryota</taxon>
        <taxon>Viridiplantae</taxon>
        <taxon>Streptophyta</taxon>
        <taxon>Embryophyta</taxon>
        <taxon>Tracheophyta</taxon>
        <taxon>Spermatophyta</taxon>
        <taxon>Magnoliopsida</taxon>
        <taxon>eudicotyledons</taxon>
        <taxon>Gunneridae</taxon>
        <taxon>Pentapetalae</taxon>
        <taxon>rosids</taxon>
        <taxon>fabids</taxon>
        <taxon>Fabales</taxon>
        <taxon>Fabaceae</taxon>
        <taxon>Papilionoideae</taxon>
        <taxon>50 kb inversion clade</taxon>
        <taxon>NPAAA clade</taxon>
        <taxon>indigoferoid/millettioid clade</taxon>
        <taxon>Phaseoleae</taxon>
        <taxon>Sphenostylis</taxon>
    </lineage>
</organism>
<proteinExistence type="predicted"/>
<name>A0AA86VRG8_9FABA</name>
<dbReference type="InterPro" id="IPR002035">
    <property type="entry name" value="VWF_A"/>
</dbReference>
<dbReference type="PROSITE" id="PS50234">
    <property type="entry name" value="VWFA"/>
    <property type="match status" value="1"/>
</dbReference>
<evidence type="ECO:0000313" key="4">
    <source>
        <dbReference type="Proteomes" id="UP001189624"/>
    </source>
</evidence>
<dbReference type="SUPFAM" id="SSF53300">
    <property type="entry name" value="vWA-like"/>
    <property type="match status" value="1"/>
</dbReference>
<evidence type="ECO:0000259" key="2">
    <source>
        <dbReference type="PROSITE" id="PS50234"/>
    </source>
</evidence>
<dbReference type="PANTHER" id="PTHR46503:SF17">
    <property type="entry name" value="INTER-ALPHA-TRYPSIN INHIBITOR HEAVY CHAIN-LIKE PROTEIN"/>
    <property type="match status" value="1"/>
</dbReference>
<keyword evidence="4" id="KW-1185">Reference proteome</keyword>
<feature type="compositionally biased region" description="Basic and acidic residues" evidence="1">
    <location>
        <begin position="797"/>
        <end position="809"/>
    </location>
</feature>
<accession>A0AA86VRG8</accession>
<feature type="region of interest" description="Disordered" evidence="1">
    <location>
        <begin position="774"/>
        <end position="826"/>
    </location>
</feature>
<feature type="compositionally biased region" description="Basic residues" evidence="1">
    <location>
        <begin position="810"/>
        <end position="820"/>
    </location>
</feature>
<reference evidence="3" key="1">
    <citation type="submission" date="2023-10" db="EMBL/GenBank/DDBJ databases">
        <authorList>
            <person name="Domelevo Entfellner J.-B."/>
        </authorList>
    </citation>
    <scope>NUCLEOTIDE SEQUENCE</scope>
</reference>
<feature type="domain" description="VWFA" evidence="2">
    <location>
        <begin position="499"/>
        <end position="636"/>
    </location>
</feature>
<dbReference type="Proteomes" id="UP001189624">
    <property type="component" value="Chromosome 9"/>
</dbReference>
<dbReference type="AlphaFoldDB" id="A0AA86VRG8"/>
<sequence length="928" mass="103054">MRRYHFISSWGAWDKKFKCTFRFSILKGVSKHKQAFQSSIQRILDITREKCSHSYGDLKMSTTFQRCTNPDGSVSAPEFRGADDVEDFGSLKRKDNLALGTANLFEKRGWLEKEGTLCLLPPIPTLSLEAMAEEFSKSVEEGLHLSKRIYFGKDRAISAPLPPPSMSKSNTTCLPTATMLYAVIRDPAIVDNPDVPSYQPYVHGKCDPPALIPLHMTAVHLQADCHLDAAAFVTFSATFRLHCISGSRFCDCIVAVPIPHEPFIPSTCGSLSHSDLKEERTHEKNNESGVISVCITGLIGSLQCKKNAALQGSILGVEISVHRKSYSTLLVDTKDTNGKENIIRSQDGGFIGPNLFTLHIPQIDGGSKLSVKVSWYQKILYCNHEFCLNVPFTFPDYVNPVGTKMSKKEKIEINVDTITGSEPLCQNMSHYLKPFNVVLFPDYPESEARCREYGFLDSSLISGGVLLKSASVDDFDQRDMFCMYISPGNLQSKKIFRKDIIFVIDVSGSMRGKLIDDIKNAVSVALSKLDSDDSFSIIAFNGDIFQFSKSMELASKDAVERAIEWINMNFVAGGDTNILQPLNMAIEMLSDAQSSVPIIFLATDGTVENERQICDAIKNHVSNGGSMPPRIYTFGIDLVESQMLQLFDKASSIVLANMTMDIFNGLNEVEVCPFHIPDLSKDGPLILSGRYNGSFPEDLEIKGILADFSNFVIDMNIQEAKDIPIQRICARDQIEYLTAQAWLSNDEKLEQQVAKLSLQTGFISEYTNMANLENDQRKNVKESDRKKEYTNMANLENDQRKNVKESDRKKEKKVSKKSHHDKTGANEQAQRMFLLPHLGIGFGNLTATAENTQPRSHDTKGPDGAEIFVKAASNCCSSFCNHCCCMCCIKACTRMNIQCANAIAQLCVGLGCFSCLDCCAEICCSDES</sequence>
<protein>
    <recommendedName>
        <fullName evidence="2">VWFA domain-containing protein</fullName>
    </recommendedName>
</protein>
<feature type="compositionally biased region" description="Basic and acidic residues" evidence="1">
    <location>
        <begin position="774"/>
        <end position="789"/>
    </location>
</feature>
<dbReference type="InterPro" id="IPR036465">
    <property type="entry name" value="vWFA_dom_sf"/>
</dbReference>
<dbReference type="SMART" id="SM00327">
    <property type="entry name" value="VWA"/>
    <property type="match status" value="1"/>
</dbReference>
<evidence type="ECO:0000256" key="1">
    <source>
        <dbReference type="SAM" id="MobiDB-lite"/>
    </source>
</evidence>
<dbReference type="Pfam" id="PF13768">
    <property type="entry name" value="VWA_3"/>
    <property type="match status" value="1"/>
</dbReference>